<name>A0ABR1XBB9_9PEZI</name>
<accession>A0ABR1XBB9</accession>
<keyword evidence="3" id="KW-1185">Reference proteome</keyword>
<keyword evidence="1" id="KW-1133">Transmembrane helix</keyword>
<keyword evidence="1" id="KW-0812">Transmembrane</keyword>
<feature type="transmembrane region" description="Helical" evidence="1">
    <location>
        <begin position="63"/>
        <end position="80"/>
    </location>
</feature>
<comment type="caution">
    <text evidence="2">The sequence shown here is derived from an EMBL/GenBank/DDBJ whole genome shotgun (WGS) entry which is preliminary data.</text>
</comment>
<sequence length="114" mass="13805">MLVIVNLQWRGCDDSNVWHSNQTDCDRKPFIHASDLAQWWQRQLYFGSQLLSLKTRFHNPLDLEWRFFFIIFFFFLARLYPTDAPWNIKNFLYPTASRAGFLEHPQSFFIARKL</sequence>
<evidence type="ECO:0000313" key="2">
    <source>
        <dbReference type="EMBL" id="KAK8093889.1"/>
    </source>
</evidence>
<dbReference type="Proteomes" id="UP001433268">
    <property type="component" value="Unassembled WGS sequence"/>
</dbReference>
<proteinExistence type="predicted"/>
<organism evidence="2 3">
    <name type="scientific">Apiospora hydei</name>
    <dbReference type="NCBI Taxonomy" id="1337664"/>
    <lineage>
        <taxon>Eukaryota</taxon>
        <taxon>Fungi</taxon>
        <taxon>Dikarya</taxon>
        <taxon>Ascomycota</taxon>
        <taxon>Pezizomycotina</taxon>
        <taxon>Sordariomycetes</taxon>
        <taxon>Xylariomycetidae</taxon>
        <taxon>Amphisphaeriales</taxon>
        <taxon>Apiosporaceae</taxon>
        <taxon>Apiospora</taxon>
    </lineage>
</organism>
<protein>
    <submittedName>
        <fullName evidence="2">Uncharacterized protein</fullName>
    </submittedName>
</protein>
<dbReference type="EMBL" id="JAQQWN010000002">
    <property type="protein sequence ID" value="KAK8093889.1"/>
    <property type="molecule type" value="Genomic_DNA"/>
</dbReference>
<reference evidence="2 3" key="1">
    <citation type="submission" date="2023-01" db="EMBL/GenBank/DDBJ databases">
        <title>Analysis of 21 Apiospora genomes using comparative genomics revels a genus with tremendous synthesis potential of carbohydrate active enzymes and secondary metabolites.</title>
        <authorList>
            <person name="Sorensen T."/>
        </authorList>
    </citation>
    <scope>NUCLEOTIDE SEQUENCE [LARGE SCALE GENOMIC DNA]</scope>
    <source>
        <strain evidence="2 3">CBS 114990</strain>
    </source>
</reference>
<evidence type="ECO:0000256" key="1">
    <source>
        <dbReference type="SAM" id="Phobius"/>
    </source>
</evidence>
<keyword evidence="1" id="KW-0472">Membrane</keyword>
<gene>
    <name evidence="2" type="ORF">PG997_000574</name>
</gene>
<dbReference type="RefSeq" id="XP_066674662.1">
    <property type="nucleotide sequence ID" value="XM_066804889.1"/>
</dbReference>
<dbReference type="GeneID" id="92037949"/>
<evidence type="ECO:0000313" key="3">
    <source>
        <dbReference type="Proteomes" id="UP001433268"/>
    </source>
</evidence>